<evidence type="ECO:0000313" key="12">
    <source>
        <dbReference type="Proteomes" id="UP001228044"/>
    </source>
</evidence>
<keyword evidence="12" id="KW-1185">Reference proteome</keyword>
<keyword evidence="5" id="KW-0067">ATP-binding</keyword>
<dbReference type="EMBL" id="JAUHHC010000001">
    <property type="protein sequence ID" value="MDN3919377.1"/>
    <property type="molecule type" value="Genomic_DNA"/>
</dbReference>
<organism evidence="11 12">
    <name type="scientific">Roseateles violae</name>
    <dbReference type="NCBI Taxonomy" id="3058042"/>
    <lineage>
        <taxon>Bacteria</taxon>
        <taxon>Pseudomonadati</taxon>
        <taxon>Pseudomonadota</taxon>
        <taxon>Betaproteobacteria</taxon>
        <taxon>Burkholderiales</taxon>
        <taxon>Sphaerotilaceae</taxon>
        <taxon>Roseateles</taxon>
    </lineage>
</organism>
<dbReference type="Gene3D" id="3.30.70.890">
    <property type="entry name" value="GHMP kinase, C-terminal domain"/>
    <property type="match status" value="1"/>
</dbReference>
<keyword evidence="6" id="KW-0299">Galactose metabolism</keyword>
<evidence type="ECO:0000259" key="10">
    <source>
        <dbReference type="Pfam" id="PF10509"/>
    </source>
</evidence>
<sequence length="385" mass="41021">MKPMSAAQRASATFAQFFGGEPQMLARAPGRVNLIGEFTDYNEGFCLPAAIERDCVVAIRARRDGIVHVVAADEQHQQDRFTLDTPLAPVKQPQFANYVRGVLAALQAQGLQFGGAELAIAGDVPLGAGLSSSAALELAIGQAFKLLYQLPVTPEQLARAGQSAEHRFAGCMCGLMDQLSIATGRAGHAMLLDMRSLSSRLVPLPAGAALLIVDSRVSRGLADSEYNLRREHCEAAACHFGVPMLRDLDMATLQQRWHELPEVIARRARHIVSENARTLAAADALQAGDLVQMGELMRTSHTSLREDFEVTVPQTDRIAELLNQVLGRSGGARMTGGGFGGCVVALGPLDAVPAMKDALARNYRNAQGEPARIHLTGAADGAGRA</sequence>
<protein>
    <recommendedName>
        <fullName evidence="7">Galactokinase</fullName>
        <ecNumber evidence="7">2.7.1.6</ecNumber>
    </recommendedName>
</protein>
<evidence type="ECO:0000256" key="6">
    <source>
        <dbReference type="ARBA" id="ARBA00023144"/>
    </source>
</evidence>
<keyword evidence="2 11" id="KW-0808">Transferase</keyword>
<dbReference type="RefSeq" id="WP_290357681.1">
    <property type="nucleotide sequence ID" value="NZ_JAUHHC010000001.1"/>
</dbReference>
<dbReference type="InterPro" id="IPR019539">
    <property type="entry name" value="GalKase_N"/>
</dbReference>
<evidence type="ECO:0000256" key="7">
    <source>
        <dbReference type="NCBIfam" id="TIGR00131"/>
    </source>
</evidence>
<evidence type="ECO:0000256" key="3">
    <source>
        <dbReference type="ARBA" id="ARBA00022741"/>
    </source>
</evidence>
<dbReference type="SUPFAM" id="SSF54211">
    <property type="entry name" value="Ribosomal protein S5 domain 2-like"/>
    <property type="match status" value="1"/>
</dbReference>
<evidence type="ECO:0000256" key="1">
    <source>
        <dbReference type="ARBA" id="ARBA00006566"/>
    </source>
</evidence>
<evidence type="ECO:0000256" key="4">
    <source>
        <dbReference type="ARBA" id="ARBA00022777"/>
    </source>
</evidence>
<dbReference type="SUPFAM" id="SSF55060">
    <property type="entry name" value="GHMP Kinase, C-terminal domain"/>
    <property type="match status" value="1"/>
</dbReference>
<dbReference type="InterPro" id="IPR036554">
    <property type="entry name" value="GHMP_kinase_C_sf"/>
</dbReference>
<keyword evidence="4" id="KW-0418">Kinase</keyword>
<dbReference type="Gene3D" id="3.30.230.10">
    <property type="match status" value="1"/>
</dbReference>
<dbReference type="PIRSF" id="PIRSF000530">
    <property type="entry name" value="Galactokinase"/>
    <property type="match status" value="1"/>
</dbReference>
<dbReference type="GO" id="GO:0004335">
    <property type="term" value="F:galactokinase activity"/>
    <property type="evidence" value="ECO:0007669"/>
    <property type="project" value="UniProtKB-EC"/>
</dbReference>
<dbReference type="InterPro" id="IPR000705">
    <property type="entry name" value="Galactokinase"/>
</dbReference>
<dbReference type="Proteomes" id="UP001228044">
    <property type="component" value="Unassembled WGS sequence"/>
</dbReference>
<evidence type="ECO:0000256" key="2">
    <source>
        <dbReference type="ARBA" id="ARBA00022679"/>
    </source>
</evidence>
<feature type="domain" description="GHMP kinase N-terminal" evidence="8">
    <location>
        <begin position="97"/>
        <end position="184"/>
    </location>
</feature>
<keyword evidence="6" id="KW-0119">Carbohydrate metabolism</keyword>
<dbReference type="InterPro" id="IPR020568">
    <property type="entry name" value="Ribosomal_Su5_D2-typ_SF"/>
</dbReference>
<dbReference type="Pfam" id="PF08544">
    <property type="entry name" value="GHMP_kinases_C"/>
    <property type="match status" value="1"/>
</dbReference>
<dbReference type="InterPro" id="IPR013750">
    <property type="entry name" value="GHMP_kinase_C_dom"/>
</dbReference>
<name>A0ABT8DLU5_9BURK</name>
<evidence type="ECO:0000313" key="11">
    <source>
        <dbReference type="EMBL" id="MDN3919377.1"/>
    </source>
</evidence>
<dbReference type="Pfam" id="PF00288">
    <property type="entry name" value="GHMP_kinases_N"/>
    <property type="match status" value="1"/>
</dbReference>
<comment type="caution">
    <text evidence="11">The sequence shown here is derived from an EMBL/GenBank/DDBJ whole genome shotgun (WGS) entry which is preliminary data.</text>
</comment>
<evidence type="ECO:0000259" key="8">
    <source>
        <dbReference type="Pfam" id="PF00288"/>
    </source>
</evidence>
<dbReference type="EC" id="2.7.1.6" evidence="7"/>
<reference evidence="11 12" key="1">
    <citation type="submission" date="2023-06" db="EMBL/GenBank/DDBJ databases">
        <title>Pelomonas sp. PFR6 16S ribosomal RNA gene Genome sequencing and assembly.</title>
        <authorList>
            <person name="Woo H."/>
        </authorList>
    </citation>
    <scope>NUCLEOTIDE SEQUENCE [LARGE SCALE GENOMIC DNA]</scope>
    <source>
        <strain evidence="11 12">PFR6</strain>
    </source>
</reference>
<dbReference type="PRINTS" id="PR00473">
    <property type="entry name" value="GALCTOKINASE"/>
</dbReference>
<dbReference type="NCBIfam" id="TIGR00131">
    <property type="entry name" value="gal_kin"/>
    <property type="match status" value="1"/>
</dbReference>
<keyword evidence="3" id="KW-0547">Nucleotide-binding</keyword>
<dbReference type="Pfam" id="PF10509">
    <property type="entry name" value="GalKase_gal_bdg"/>
    <property type="match status" value="1"/>
</dbReference>
<evidence type="ECO:0000256" key="5">
    <source>
        <dbReference type="ARBA" id="ARBA00022840"/>
    </source>
</evidence>
<comment type="similarity">
    <text evidence="1">Belongs to the GHMP kinase family. GalK subfamily.</text>
</comment>
<accession>A0ABT8DLU5</accession>
<dbReference type="PANTHER" id="PTHR10457:SF7">
    <property type="entry name" value="GALACTOKINASE-RELATED"/>
    <property type="match status" value="1"/>
</dbReference>
<proteinExistence type="inferred from homology"/>
<dbReference type="InterPro" id="IPR014721">
    <property type="entry name" value="Ribsml_uS5_D2-typ_fold_subgr"/>
</dbReference>
<dbReference type="InterPro" id="IPR006203">
    <property type="entry name" value="GHMP_knse_ATP-bd_CS"/>
</dbReference>
<gene>
    <name evidence="11" type="primary">galK</name>
    <name evidence="11" type="ORF">QWJ38_03685</name>
</gene>
<dbReference type="PRINTS" id="PR00959">
    <property type="entry name" value="MEVGALKINASE"/>
</dbReference>
<dbReference type="PANTHER" id="PTHR10457">
    <property type="entry name" value="MEVALONATE KINASE/GALACTOKINASE"/>
    <property type="match status" value="1"/>
</dbReference>
<feature type="domain" description="Galactokinase N-terminal" evidence="10">
    <location>
        <begin position="13"/>
        <end position="60"/>
    </location>
</feature>
<evidence type="ECO:0000259" key="9">
    <source>
        <dbReference type="Pfam" id="PF08544"/>
    </source>
</evidence>
<dbReference type="InterPro" id="IPR006206">
    <property type="entry name" value="Mevalonate/galactokinase"/>
</dbReference>
<feature type="domain" description="GHMP kinase C-terminal" evidence="9">
    <location>
        <begin position="282"/>
        <end position="364"/>
    </location>
</feature>
<dbReference type="InterPro" id="IPR006204">
    <property type="entry name" value="GHMP_kinase_N_dom"/>
</dbReference>
<dbReference type="PROSITE" id="PS00627">
    <property type="entry name" value="GHMP_KINASES_ATP"/>
    <property type="match status" value="1"/>
</dbReference>